<evidence type="ECO:0000313" key="1">
    <source>
        <dbReference type="EMBL" id="UOE24831.1"/>
    </source>
</evidence>
<accession>A0ABY4ASJ1</accession>
<protein>
    <recommendedName>
        <fullName evidence="3">Protein NO VEIN C-terminal domain-containing protein</fullName>
    </recommendedName>
</protein>
<dbReference type="Proteomes" id="UP000831304">
    <property type="component" value="Chromosome"/>
</dbReference>
<dbReference type="RefSeq" id="WP_243567748.1">
    <property type="nucleotide sequence ID" value="NZ_BAAARD010000008.1"/>
</dbReference>
<proteinExistence type="predicted"/>
<organism evidence="1 2">
    <name type="scientific">Agromyces soli</name>
    <dbReference type="NCBI Taxonomy" id="659012"/>
    <lineage>
        <taxon>Bacteria</taxon>
        <taxon>Bacillati</taxon>
        <taxon>Actinomycetota</taxon>
        <taxon>Actinomycetes</taxon>
        <taxon>Micrococcales</taxon>
        <taxon>Microbacteriaceae</taxon>
        <taxon>Agromyces</taxon>
    </lineage>
</organism>
<gene>
    <name evidence="1" type="ORF">MTP13_10695</name>
</gene>
<reference evidence="1 2" key="1">
    <citation type="submission" date="2022-03" db="EMBL/GenBank/DDBJ databases">
        <title>Agromyces sp. isolated from the gut of P. brevitarsis seulensis larvae.</title>
        <authorList>
            <person name="Won M."/>
            <person name="Kwon S.-W."/>
        </authorList>
    </citation>
    <scope>NUCLEOTIDE SEQUENCE [LARGE SCALE GENOMIC DNA]</scope>
    <source>
        <strain evidence="1 2">KACC 16215</strain>
    </source>
</reference>
<name>A0ABY4ASJ1_9MICO</name>
<dbReference type="EMBL" id="CP094533">
    <property type="protein sequence ID" value="UOE24831.1"/>
    <property type="molecule type" value="Genomic_DNA"/>
</dbReference>
<keyword evidence="2" id="KW-1185">Reference proteome</keyword>
<sequence>MSIVGAPVAQAIPREIVGAISAIFTGGAGPSGQYIDSAMEAAGLDSAAYTGNKAVRVRDGLSARPPQRGWTMLDELVHVLRDHGYFDPRPLPGDMVRLQSAIGMFGGRLTDGGHMTWGTSVGDAIGQPMEGRPTVSAPRMTLTIPEAAPPPPLAQPADPTIPSHERLLWLLERVPQSFSALVQRRRQGHTALTLADEYDLQDATETALRLLYDDIRPEERNPSYAGRSSTQDFLLYEVKTMVEIKVTRPGRGNVAIRDEIIIDSEIYRAHPDVERMVFVVYDIAATIRNPSGFEQALSTPIDGYARDTLVVPWPYPVAPGT</sequence>
<evidence type="ECO:0008006" key="3">
    <source>
        <dbReference type="Google" id="ProtNLM"/>
    </source>
</evidence>
<evidence type="ECO:0000313" key="2">
    <source>
        <dbReference type="Proteomes" id="UP000831304"/>
    </source>
</evidence>
<dbReference type="Pfam" id="PF18742">
    <property type="entry name" value="DpnII-MboI"/>
    <property type="match status" value="1"/>
</dbReference>